<evidence type="ECO:0000256" key="3">
    <source>
        <dbReference type="ARBA" id="ARBA00022605"/>
    </source>
</evidence>
<comment type="catalytic activity">
    <reaction evidence="9">
        <text>L-glutamine + H2O = L-glutamate + NH4(+)</text>
        <dbReference type="Rhea" id="RHEA:15889"/>
        <dbReference type="ChEBI" id="CHEBI:15377"/>
        <dbReference type="ChEBI" id="CHEBI:28938"/>
        <dbReference type="ChEBI" id="CHEBI:29985"/>
        <dbReference type="ChEBI" id="CHEBI:58359"/>
        <dbReference type="EC" id="3.5.1.2"/>
    </reaction>
</comment>
<dbReference type="InterPro" id="IPR010139">
    <property type="entry name" value="Imidazole-glycPsynth_HisH"/>
</dbReference>
<comment type="pathway">
    <text evidence="1">Amino-acid biosynthesis; L-histidine biosynthesis; L-histidine from 5-phospho-alpha-D-ribose 1-diphosphate: step 5/9.</text>
</comment>
<dbReference type="InterPro" id="IPR029062">
    <property type="entry name" value="Class_I_gatase-like"/>
</dbReference>
<feature type="active site" evidence="10">
    <location>
        <position position="172"/>
    </location>
</feature>
<dbReference type="PROSITE" id="PS51273">
    <property type="entry name" value="GATASE_TYPE_1"/>
    <property type="match status" value="1"/>
</dbReference>
<evidence type="ECO:0000256" key="6">
    <source>
        <dbReference type="ARBA" id="ARBA00023102"/>
    </source>
</evidence>
<proteinExistence type="predicted"/>
<protein>
    <submittedName>
        <fullName evidence="12">Imidazole glycerol phosphate synthase subunit HisH</fullName>
    </submittedName>
</protein>
<dbReference type="EMBL" id="JACETM010000002">
    <property type="protein sequence ID" value="MBA4723695.1"/>
    <property type="molecule type" value="Genomic_DNA"/>
</dbReference>
<evidence type="ECO:0000259" key="11">
    <source>
        <dbReference type="Pfam" id="PF00117"/>
    </source>
</evidence>
<evidence type="ECO:0000313" key="13">
    <source>
        <dbReference type="Proteomes" id="UP000585327"/>
    </source>
</evidence>
<comment type="catalytic activity">
    <reaction evidence="8">
        <text>5-[(5-phospho-1-deoxy-D-ribulos-1-ylimino)methylamino]-1-(5-phospho-beta-D-ribosyl)imidazole-4-carboxamide + L-glutamine = D-erythro-1-(imidazol-4-yl)glycerol 3-phosphate + 5-amino-1-(5-phospho-beta-D-ribosyl)imidazole-4-carboxamide + L-glutamate + H(+)</text>
        <dbReference type="Rhea" id="RHEA:24793"/>
        <dbReference type="ChEBI" id="CHEBI:15378"/>
        <dbReference type="ChEBI" id="CHEBI:29985"/>
        <dbReference type="ChEBI" id="CHEBI:58278"/>
        <dbReference type="ChEBI" id="CHEBI:58359"/>
        <dbReference type="ChEBI" id="CHEBI:58475"/>
        <dbReference type="ChEBI" id="CHEBI:58525"/>
        <dbReference type="EC" id="4.3.2.10"/>
    </reaction>
</comment>
<feature type="domain" description="Glutamine amidotransferase" evidence="11">
    <location>
        <begin position="5"/>
        <end position="190"/>
    </location>
</feature>
<evidence type="ECO:0000256" key="4">
    <source>
        <dbReference type="ARBA" id="ARBA00022801"/>
    </source>
</evidence>
<dbReference type="Pfam" id="PF00117">
    <property type="entry name" value="GATase"/>
    <property type="match status" value="1"/>
</dbReference>
<dbReference type="GO" id="GO:0000105">
    <property type="term" value="P:L-histidine biosynthetic process"/>
    <property type="evidence" value="ECO:0007669"/>
    <property type="project" value="UniProtKB-UniPathway"/>
</dbReference>
<reference evidence="12 13" key="1">
    <citation type="submission" date="2020-06" db="EMBL/GenBank/DDBJ databases">
        <title>Dysbiosis in marine aquaculture revealed through microbiome analysis: reverse ecology for environmental sustainability.</title>
        <authorList>
            <person name="Haro-Moreno J.M."/>
            <person name="Coutinho F.H."/>
            <person name="Zaragoza-Solas A."/>
            <person name="Picazo A."/>
            <person name="Almagro-Moreno S."/>
            <person name="Lopez-Perez M."/>
        </authorList>
    </citation>
    <scope>NUCLEOTIDE SEQUENCE [LARGE SCALE GENOMIC DNA]</scope>
    <source>
        <strain evidence="12">MCMED-G42</strain>
    </source>
</reference>
<dbReference type="PIRSF" id="PIRSF000495">
    <property type="entry name" value="Amidotransf_hisH"/>
    <property type="match status" value="1"/>
</dbReference>
<feature type="active site" description="Nucleophile" evidence="10">
    <location>
        <position position="77"/>
    </location>
</feature>
<name>A0A838YWF1_9GAMM</name>
<evidence type="ECO:0000256" key="9">
    <source>
        <dbReference type="ARBA" id="ARBA00049534"/>
    </source>
</evidence>
<keyword evidence="5" id="KW-0315">Glutamine amidotransferase</keyword>
<dbReference type="SUPFAM" id="SSF52317">
    <property type="entry name" value="Class I glutamine amidotransferase-like"/>
    <property type="match status" value="1"/>
</dbReference>
<accession>A0A838YWF1</accession>
<comment type="subunit">
    <text evidence="2">Heterodimer of HisH and HisF.</text>
</comment>
<comment type="caution">
    <text evidence="12">The sequence shown here is derived from an EMBL/GenBank/DDBJ whole genome shotgun (WGS) entry which is preliminary data.</text>
</comment>
<gene>
    <name evidence="12" type="primary">hisH</name>
    <name evidence="12" type="ORF">H2021_00605</name>
</gene>
<dbReference type="Gene3D" id="3.40.50.880">
    <property type="match status" value="1"/>
</dbReference>
<dbReference type="CDD" id="cd01748">
    <property type="entry name" value="GATase1_IGP_Synthase"/>
    <property type="match status" value="1"/>
</dbReference>
<evidence type="ECO:0000256" key="5">
    <source>
        <dbReference type="ARBA" id="ARBA00022962"/>
    </source>
</evidence>
<evidence type="ECO:0000256" key="7">
    <source>
        <dbReference type="ARBA" id="ARBA00023239"/>
    </source>
</evidence>
<dbReference type="PANTHER" id="PTHR42701:SF1">
    <property type="entry name" value="IMIDAZOLE GLYCEROL PHOSPHATE SYNTHASE SUBUNIT HISH"/>
    <property type="match status" value="1"/>
</dbReference>
<evidence type="ECO:0000256" key="2">
    <source>
        <dbReference type="ARBA" id="ARBA00011152"/>
    </source>
</evidence>
<dbReference type="PANTHER" id="PTHR42701">
    <property type="entry name" value="IMIDAZOLE GLYCEROL PHOSPHATE SYNTHASE SUBUNIT HISH"/>
    <property type="match status" value="1"/>
</dbReference>
<evidence type="ECO:0000256" key="10">
    <source>
        <dbReference type="PIRSR" id="PIRSR000495-1"/>
    </source>
</evidence>
<dbReference type="GO" id="GO:0000107">
    <property type="term" value="F:imidazoleglycerol-phosphate synthase activity"/>
    <property type="evidence" value="ECO:0007669"/>
    <property type="project" value="TreeGrafter"/>
</dbReference>
<dbReference type="NCBIfam" id="TIGR01855">
    <property type="entry name" value="IMP_synth_hisH"/>
    <property type="match status" value="1"/>
</dbReference>
<keyword evidence="6" id="KW-0368">Histidine biosynthesis</keyword>
<organism evidence="12 13">
    <name type="scientific">SAR86 cluster bacterium</name>
    <dbReference type="NCBI Taxonomy" id="2030880"/>
    <lineage>
        <taxon>Bacteria</taxon>
        <taxon>Pseudomonadati</taxon>
        <taxon>Pseudomonadota</taxon>
        <taxon>Gammaproteobacteria</taxon>
        <taxon>SAR86 cluster</taxon>
    </lineage>
</organism>
<keyword evidence="7" id="KW-0456">Lyase</keyword>
<keyword evidence="4" id="KW-0378">Hydrolase</keyword>
<dbReference type="UniPathway" id="UPA00031">
    <property type="reaction ID" value="UER00010"/>
</dbReference>
<dbReference type="Proteomes" id="UP000585327">
    <property type="component" value="Unassembled WGS sequence"/>
</dbReference>
<dbReference type="AlphaFoldDB" id="A0A838YWF1"/>
<keyword evidence="3" id="KW-0028">Amino-acid biosynthesis</keyword>
<dbReference type="GO" id="GO:0004359">
    <property type="term" value="F:glutaminase activity"/>
    <property type="evidence" value="ECO:0007669"/>
    <property type="project" value="UniProtKB-EC"/>
</dbReference>
<dbReference type="GO" id="GO:0016829">
    <property type="term" value="F:lyase activity"/>
    <property type="evidence" value="ECO:0007669"/>
    <property type="project" value="UniProtKB-KW"/>
</dbReference>
<evidence type="ECO:0000313" key="12">
    <source>
        <dbReference type="EMBL" id="MBA4723695.1"/>
    </source>
</evidence>
<dbReference type="InterPro" id="IPR017926">
    <property type="entry name" value="GATASE"/>
</dbReference>
<sequence length="191" mass="21354">MKIGIIDCGGANLSSIAYSINRLGYEPVITNNLNKLKNVDKLIIPGVGSADRVMKNLKKSNLDLFIKNAEMPILGICIGMQILFDFSQESNTECLGIIKGVVKKLEPSSSFPSPQMGWNLVTWQNNDYLNGYYYYANSYAVHDCTHAKATSQYSKNIVAEVQKDNYIGCQFHPEKSSQVGHKYLKNFILKS</sequence>
<evidence type="ECO:0000256" key="1">
    <source>
        <dbReference type="ARBA" id="ARBA00005091"/>
    </source>
</evidence>
<feature type="active site" evidence="10">
    <location>
        <position position="174"/>
    </location>
</feature>
<evidence type="ECO:0000256" key="8">
    <source>
        <dbReference type="ARBA" id="ARBA00047838"/>
    </source>
</evidence>